<organism evidence="2 3">
    <name type="scientific">Candidatus Opimibacter skivensis</name>
    <dbReference type="NCBI Taxonomy" id="2982028"/>
    <lineage>
        <taxon>Bacteria</taxon>
        <taxon>Pseudomonadati</taxon>
        <taxon>Bacteroidota</taxon>
        <taxon>Saprospiria</taxon>
        <taxon>Saprospirales</taxon>
        <taxon>Saprospiraceae</taxon>
        <taxon>Candidatus Opimibacter</taxon>
    </lineage>
</organism>
<sequence length="128" mass="13938">MKIIKFFSLIMLLSIGFVACKDNSKSDQSADATALESAMQASKAELVKNITELQTSVNTKITEVENQLTSAAEEAKPEINVKLDILRKQKTELETLSTKVGAATAEGWADFQQKASQMVAEVKEALSK</sequence>
<feature type="chain" id="PRO_5038823788" evidence="1">
    <location>
        <begin position="20"/>
        <end position="128"/>
    </location>
</feature>
<dbReference type="SUPFAM" id="SSF47162">
    <property type="entry name" value="Apolipoprotein"/>
    <property type="match status" value="1"/>
</dbReference>
<feature type="signal peptide" evidence="1">
    <location>
        <begin position="1"/>
        <end position="19"/>
    </location>
</feature>
<name>A0A9D7SQV7_9BACT</name>
<protein>
    <submittedName>
        <fullName evidence="2">Uncharacterized protein</fullName>
    </submittedName>
</protein>
<dbReference type="Proteomes" id="UP000808337">
    <property type="component" value="Unassembled WGS sequence"/>
</dbReference>
<comment type="caution">
    <text evidence="2">The sequence shown here is derived from an EMBL/GenBank/DDBJ whole genome shotgun (WGS) entry which is preliminary data.</text>
</comment>
<evidence type="ECO:0000313" key="3">
    <source>
        <dbReference type="Proteomes" id="UP000808337"/>
    </source>
</evidence>
<dbReference type="EMBL" id="JADKGY010000001">
    <property type="protein sequence ID" value="MBK9981570.1"/>
    <property type="molecule type" value="Genomic_DNA"/>
</dbReference>
<dbReference type="AlphaFoldDB" id="A0A9D7SQV7"/>
<evidence type="ECO:0000256" key="1">
    <source>
        <dbReference type="SAM" id="SignalP"/>
    </source>
</evidence>
<gene>
    <name evidence="2" type="ORF">IPP15_03955</name>
</gene>
<accession>A0A9D7SQV7</accession>
<proteinExistence type="predicted"/>
<dbReference type="Gene3D" id="1.20.120.20">
    <property type="entry name" value="Apolipoprotein"/>
    <property type="match status" value="1"/>
</dbReference>
<dbReference type="PROSITE" id="PS51257">
    <property type="entry name" value="PROKAR_LIPOPROTEIN"/>
    <property type="match status" value="1"/>
</dbReference>
<keyword evidence="1" id="KW-0732">Signal</keyword>
<reference evidence="2 3" key="1">
    <citation type="submission" date="2020-10" db="EMBL/GenBank/DDBJ databases">
        <title>Connecting structure to function with the recovery of over 1000 high-quality activated sludge metagenome-assembled genomes encoding full-length rRNA genes using long-read sequencing.</title>
        <authorList>
            <person name="Singleton C.M."/>
            <person name="Petriglieri F."/>
            <person name="Kristensen J.M."/>
            <person name="Kirkegaard R.H."/>
            <person name="Michaelsen T.Y."/>
            <person name="Andersen M.H."/>
            <person name="Karst S.M."/>
            <person name="Dueholm M.S."/>
            <person name="Nielsen P.H."/>
            <person name="Albertsen M."/>
        </authorList>
    </citation>
    <scope>NUCLEOTIDE SEQUENCE [LARGE SCALE GENOMIC DNA]</scope>
    <source>
        <strain evidence="2">Ribe_18-Q3-R11-54_MAXAC.273</strain>
    </source>
</reference>
<evidence type="ECO:0000313" key="2">
    <source>
        <dbReference type="EMBL" id="MBK9981570.1"/>
    </source>
</evidence>